<sequence>MKIFDTSVLRLPLYEERHRQLARRIESWADEISPELGEIERRPPAEMGRHLTALFGRNGWYAAVGGADAAPDFRSICLIREGFAFVHDLCDFAFSIQALAATPLIRYGSAEQRATLLPDILAGRSIGCLALSEPDVGSDIASVSLRAERRGESYVLTGTKTWISNADIADFAIVLARTADQSGPLGLSLFFVRAQSSGMRVVETIEAMAPRSFGSLSFDECIVPAAQMIGKPGLGFQIAGEILEQYRMTVGAAATGFARRARSAALKWARSRRLSTGTVWDMQLTKSKLADSEAALTASALLIAQAAWEIDQQIRGYGKHSSIAKLVATEHAQRIIDDAVQIFGAAGIVKDTVPERLYRQIRSLRIYEGTSEIQRLIIASHLQHPDIG</sequence>
<reference evidence="11 13" key="2">
    <citation type="submission" date="2018-10" db="EMBL/GenBank/DDBJ databases">
        <title>Bradyrhizobium sp. nov., effective nodules isolated from peanut in China.</title>
        <authorList>
            <person name="Li Y."/>
        </authorList>
    </citation>
    <scope>NUCLEOTIDE SEQUENCE [LARGE SCALE GENOMIC DNA]</scope>
    <source>
        <strain evidence="11 13">CCBAU 53426</strain>
    </source>
</reference>
<feature type="domain" description="Acyl-CoA dehydrogenase/oxidase C-terminal" evidence="7">
    <location>
        <begin position="235"/>
        <end position="382"/>
    </location>
</feature>
<dbReference type="SUPFAM" id="SSF56645">
    <property type="entry name" value="Acyl-CoA dehydrogenase NM domain-like"/>
    <property type="match status" value="1"/>
</dbReference>
<dbReference type="EMBL" id="CP030053">
    <property type="protein sequence ID" value="QAU45226.1"/>
    <property type="molecule type" value="Genomic_DNA"/>
</dbReference>
<dbReference type="InterPro" id="IPR006091">
    <property type="entry name" value="Acyl-CoA_Oxase/DH_mid-dom"/>
</dbReference>
<dbReference type="Proteomes" id="UP000288972">
    <property type="component" value="Chromosome"/>
</dbReference>
<dbReference type="InterPro" id="IPR009100">
    <property type="entry name" value="AcylCoA_DH/oxidase_NM_dom_sf"/>
</dbReference>
<evidence type="ECO:0000259" key="8">
    <source>
        <dbReference type="Pfam" id="PF02770"/>
    </source>
</evidence>
<evidence type="ECO:0000256" key="6">
    <source>
        <dbReference type="RuleBase" id="RU362125"/>
    </source>
</evidence>
<gene>
    <name evidence="11" type="ORF">EAS56_17820</name>
    <name evidence="10" type="ORF">XH91_07590</name>
</gene>
<dbReference type="GO" id="GO:0033539">
    <property type="term" value="P:fatty acid beta-oxidation using acyl-CoA dehydrogenase"/>
    <property type="evidence" value="ECO:0007669"/>
    <property type="project" value="TreeGrafter"/>
</dbReference>
<dbReference type="SUPFAM" id="SSF47203">
    <property type="entry name" value="Acyl-CoA dehydrogenase C-terminal domain-like"/>
    <property type="match status" value="1"/>
</dbReference>
<keyword evidence="3 6" id="KW-0285">Flavoprotein</keyword>
<evidence type="ECO:0000256" key="3">
    <source>
        <dbReference type="ARBA" id="ARBA00022630"/>
    </source>
</evidence>
<dbReference type="Gene3D" id="2.40.110.10">
    <property type="entry name" value="Butyryl-CoA Dehydrogenase, subunit A, domain 2"/>
    <property type="match status" value="1"/>
</dbReference>
<dbReference type="PANTHER" id="PTHR48083">
    <property type="entry name" value="MEDIUM-CHAIN SPECIFIC ACYL-COA DEHYDROGENASE, MITOCHONDRIAL-RELATED"/>
    <property type="match status" value="1"/>
</dbReference>
<keyword evidence="13" id="KW-1185">Reference proteome</keyword>
<evidence type="ECO:0000313" key="12">
    <source>
        <dbReference type="Proteomes" id="UP000288972"/>
    </source>
</evidence>
<evidence type="ECO:0000259" key="9">
    <source>
        <dbReference type="Pfam" id="PF02771"/>
    </source>
</evidence>
<dbReference type="Pfam" id="PF02770">
    <property type="entry name" value="Acyl-CoA_dh_M"/>
    <property type="match status" value="1"/>
</dbReference>
<dbReference type="GO" id="GO:0005737">
    <property type="term" value="C:cytoplasm"/>
    <property type="evidence" value="ECO:0007669"/>
    <property type="project" value="TreeGrafter"/>
</dbReference>
<dbReference type="GO" id="GO:0050660">
    <property type="term" value="F:flavin adenine dinucleotide binding"/>
    <property type="evidence" value="ECO:0007669"/>
    <property type="project" value="InterPro"/>
</dbReference>
<evidence type="ECO:0000256" key="1">
    <source>
        <dbReference type="ARBA" id="ARBA00001974"/>
    </source>
</evidence>
<reference evidence="10 12" key="1">
    <citation type="submission" date="2018-06" db="EMBL/GenBank/DDBJ databases">
        <title>Comparative genomics of rhizobia nodulating Arachis hypogaea in China.</title>
        <authorList>
            <person name="Li Y."/>
        </authorList>
    </citation>
    <scope>NUCLEOTIDE SEQUENCE [LARGE SCALE GENOMIC DNA]</scope>
    <source>
        <strain evidence="10 12">CCBAU 51670</strain>
    </source>
</reference>
<dbReference type="GO" id="GO:0003995">
    <property type="term" value="F:acyl-CoA dehydrogenase activity"/>
    <property type="evidence" value="ECO:0007669"/>
    <property type="project" value="TreeGrafter"/>
</dbReference>
<evidence type="ECO:0000313" key="11">
    <source>
        <dbReference type="EMBL" id="RXH12364.1"/>
    </source>
</evidence>
<dbReference type="InterPro" id="IPR046373">
    <property type="entry name" value="Acyl-CoA_Oxase/DH_mid-dom_sf"/>
</dbReference>
<comment type="similarity">
    <text evidence="2 6">Belongs to the acyl-CoA dehydrogenase family.</text>
</comment>
<dbReference type="Pfam" id="PF00441">
    <property type="entry name" value="Acyl-CoA_dh_1"/>
    <property type="match status" value="1"/>
</dbReference>
<evidence type="ECO:0000313" key="10">
    <source>
        <dbReference type="EMBL" id="QAU45226.1"/>
    </source>
</evidence>
<proteinExistence type="inferred from homology"/>
<organism evidence="10 12">
    <name type="scientific">Bradyrhizobium guangzhouense</name>
    <dbReference type="NCBI Taxonomy" id="1325095"/>
    <lineage>
        <taxon>Bacteria</taxon>
        <taxon>Pseudomonadati</taxon>
        <taxon>Pseudomonadota</taxon>
        <taxon>Alphaproteobacteria</taxon>
        <taxon>Hyphomicrobiales</taxon>
        <taxon>Nitrobacteraceae</taxon>
        <taxon>Bradyrhizobium</taxon>
    </lineage>
</organism>
<comment type="cofactor">
    <cofactor evidence="1 6">
        <name>FAD</name>
        <dbReference type="ChEBI" id="CHEBI:57692"/>
    </cofactor>
</comment>
<dbReference type="Gene3D" id="1.20.140.10">
    <property type="entry name" value="Butyryl-CoA Dehydrogenase, subunit A, domain 3"/>
    <property type="match status" value="1"/>
</dbReference>
<protein>
    <submittedName>
        <fullName evidence="10">Acyl-CoA dehydrogenase</fullName>
    </submittedName>
</protein>
<dbReference type="EMBL" id="RDQZ01000013">
    <property type="protein sequence ID" value="RXH12364.1"/>
    <property type="molecule type" value="Genomic_DNA"/>
</dbReference>
<dbReference type="InterPro" id="IPR009075">
    <property type="entry name" value="AcylCo_DH/oxidase_C"/>
</dbReference>
<dbReference type="AlphaFoldDB" id="A0AAE5WY33"/>
<keyword evidence="4 6" id="KW-0274">FAD</keyword>
<dbReference type="InterPro" id="IPR037069">
    <property type="entry name" value="AcylCoA_DH/ox_N_sf"/>
</dbReference>
<dbReference type="InterPro" id="IPR013786">
    <property type="entry name" value="AcylCoA_DH/ox_N"/>
</dbReference>
<dbReference type="InterPro" id="IPR036250">
    <property type="entry name" value="AcylCo_DH-like_C"/>
</dbReference>
<dbReference type="PANTHER" id="PTHR48083:SF2">
    <property type="entry name" value="MEDIUM-CHAIN SPECIFIC ACYL-COA DEHYDROGENASE, MITOCHONDRIAL"/>
    <property type="match status" value="1"/>
</dbReference>
<dbReference type="Proteomes" id="UP000290401">
    <property type="component" value="Unassembled WGS sequence"/>
</dbReference>
<evidence type="ECO:0000256" key="2">
    <source>
        <dbReference type="ARBA" id="ARBA00009347"/>
    </source>
</evidence>
<feature type="domain" description="Acyl-CoA dehydrogenase/oxidase N-terminal" evidence="9">
    <location>
        <begin position="16"/>
        <end position="123"/>
    </location>
</feature>
<keyword evidence="5 6" id="KW-0560">Oxidoreductase</keyword>
<dbReference type="KEGG" id="bgz:XH91_07590"/>
<dbReference type="InterPro" id="IPR050741">
    <property type="entry name" value="Acyl-CoA_dehydrogenase"/>
</dbReference>
<dbReference type="CDD" id="cd00567">
    <property type="entry name" value="ACAD"/>
    <property type="match status" value="1"/>
</dbReference>
<evidence type="ECO:0000313" key="13">
    <source>
        <dbReference type="Proteomes" id="UP000290401"/>
    </source>
</evidence>
<evidence type="ECO:0000256" key="4">
    <source>
        <dbReference type="ARBA" id="ARBA00022827"/>
    </source>
</evidence>
<dbReference type="Gene3D" id="1.10.540.10">
    <property type="entry name" value="Acyl-CoA dehydrogenase/oxidase, N-terminal domain"/>
    <property type="match status" value="1"/>
</dbReference>
<accession>A0AAE5WY33</accession>
<evidence type="ECO:0000259" key="7">
    <source>
        <dbReference type="Pfam" id="PF00441"/>
    </source>
</evidence>
<dbReference type="Pfam" id="PF02771">
    <property type="entry name" value="Acyl-CoA_dh_N"/>
    <property type="match status" value="1"/>
</dbReference>
<feature type="domain" description="Acyl-CoA oxidase/dehydrogenase middle" evidence="8">
    <location>
        <begin position="128"/>
        <end position="221"/>
    </location>
</feature>
<evidence type="ECO:0000256" key="5">
    <source>
        <dbReference type="ARBA" id="ARBA00023002"/>
    </source>
</evidence>
<name>A0AAE5WY33_9BRAD</name>